<dbReference type="UniPathway" id="UPA00214"/>
<dbReference type="Gene3D" id="3.40.50.720">
    <property type="entry name" value="NAD(P)-binding Rossmann-like Domain"/>
    <property type="match status" value="1"/>
</dbReference>
<organism evidence="11 12">
    <name type="scientific">Paeniglutamicibacter gangotriensis Lz1y</name>
    <dbReference type="NCBI Taxonomy" id="1276920"/>
    <lineage>
        <taxon>Bacteria</taxon>
        <taxon>Bacillati</taxon>
        <taxon>Actinomycetota</taxon>
        <taxon>Actinomycetes</taxon>
        <taxon>Micrococcales</taxon>
        <taxon>Micrococcaceae</taxon>
        <taxon>Paeniglutamicibacter</taxon>
    </lineage>
</organism>
<keyword evidence="6 8" id="KW-0520">NAD</keyword>
<evidence type="ECO:0000256" key="1">
    <source>
        <dbReference type="ARBA" id="ARBA00000083"/>
    </source>
</evidence>
<evidence type="ECO:0000256" key="3">
    <source>
        <dbReference type="ARBA" id="ARBA00007637"/>
    </source>
</evidence>
<name>M7NDP3_9MICC</name>
<proteinExistence type="inferred from homology"/>
<comment type="similarity">
    <text evidence="3 8">Belongs to the NAD(P)-dependent epimerase/dehydratase family.</text>
</comment>
<dbReference type="eggNOG" id="COG1087">
    <property type="taxonomic scope" value="Bacteria"/>
</dbReference>
<dbReference type="Gene3D" id="3.90.25.10">
    <property type="entry name" value="UDP-galactose 4-epimerase, domain 1"/>
    <property type="match status" value="1"/>
</dbReference>
<gene>
    <name evidence="11" type="ORF">ADIAG_01050</name>
</gene>
<dbReference type="STRING" id="1276920.ADIAG_01050"/>
<evidence type="ECO:0000256" key="7">
    <source>
        <dbReference type="ARBA" id="ARBA00023235"/>
    </source>
</evidence>
<keyword evidence="7 8" id="KW-0413">Isomerase</keyword>
<evidence type="ECO:0000256" key="5">
    <source>
        <dbReference type="ARBA" id="ARBA00018569"/>
    </source>
</evidence>
<reference evidence="11 12" key="1">
    <citation type="journal article" date="2013" name="Genome Announc.">
        <title>Draft Genome Sequence of Arthrobacter gangotriensis Strain Lz1yT, Isolated from a Penguin Rookery Soil Sample Collected in Antarctica, near the Indian Station Dakshin Gangotri.</title>
        <authorList>
            <person name="Shivaji S."/>
            <person name="Ara S."/>
            <person name="Bandi S."/>
            <person name="Singh A."/>
            <person name="Kumar Pinnaka A."/>
        </authorList>
    </citation>
    <scope>NUCLEOTIDE SEQUENCE [LARGE SCALE GENOMIC DNA]</scope>
    <source>
        <strain evidence="11 12">Lz1y</strain>
    </source>
</reference>
<feature type="compositionally biased region" description="Acidic residues" evidence="9">
    <location>
        <begin position="341"/>
        <end position="351"/>
    </location>
</feature>
<feature type="domain" description="NAD(P)-binding" evidence="10">
    <location>
        <begin position="7"/>
        <end position="327"/>
    </location>
</feature>
<dbReference type="EMBL" id="AOCK01000002">
    <property type="protein sequence ID" value="EMQ99944.1"/>
    <property type="molecule type" value="Genomic_DNA"/>
</dbReference>
<dbReference type="GO" id="GO:0006012">
    <property type="term" value="P:galactose metabolic process"/>
    <property type="evidence" value="ECO:0007669"/>
    <property type="project" value="UniProtKB-UniPathway"/>
</dbReference>
<evidence type="ECO:0000259" key="10">
    <source>
        <dbReference type="Pfam" id="PF16363"/>
    </source>
</evidence>
<dbReference type="PANTHER" id="PTHR43725">
    <property type="entry name" value="UDP-GLUCOSE 4-EPIMERASE"/>
    <property type="match status" value="1"/>
</dbReference>
<dbReference type="PATRIC" id="fig|1276920.7.peg.1050"/>
<evidence type="ECO:0000313" key="11">
    <source>
        <dbReference type="EMBL" id="EMQ99944.1"/>
    </source>
</evidence>
<feature type="compositionally biased region" description="Basic and acidic residues" evidence="9">
    <location>
        <begin position="362"/>
        <end position="374"/>
    </location>
</feature>
<evidence type="ECO:0000256" key="4">
    <source>
        <dbReference type="ARBA" id="ARBA00013189"/>
    </source>
</evidence>
<comment type="cofactor">
    <cofactor evidence="2 8">
        <name>NAD(+)</name>
        <dbReference type="ChEBI" id="CHEBI:57540"/>
    </cofactor>
</comment>
<comment type="subunit">
    <text evidence="8">Homodimer.</text>
</comment>
<feature type="region of interest" description="Disordered" evidence="9">
    <location>
        <begin position="330"/>
        <end position="374"/>
    </location>
</feature>
<evidence type="ECO:0000313" key="12">
    <source>
        <dbReference type="Proteomes" id="UP000012015"/>
    </source>
</evidence>
<comment type="catalytic activity">
    <reaction evidence="1 8">
        <text>UDP-alpha-D-glucose = UDP-alpha-D-galactose</text>
        <dbReference type="Rhea" id="RHEA:22168"/>
        <dbReference type="ChEBI" id="CHEBI:58885"/>
        <dbReference type="ChEBI" id="CHEBI:66914"/>
        <dbReference type="EC" id="5.1.3.2"/>
    </reaction>
</comment>
<dbReference type="EC" id="5.1.3.2" evidence="4 8"/>
<dbReference type="SUPFAM" id="SSF51735">
    <property type="entry name" value="NAD(P)-binding Rossmann-fold domains"/>
    <property type="match status" value="1"/>
</dbReference>
<accession>M7NDP3</accession>
<dbReference type="NCBIfam" id="NF007956">
    <property type="entry name" value="PRK10675.1"/>
    <property type="match status" value="1"/>
</dbReference>
<evidence type="ECO:0000256" key="8">
    <source>
        <dbReference type="RuleBase" id="RU366046"/>
    </source>
</evidence>
<evidence type="ECO:0000256" key="9">
    <source>
        <dbReference type="SAM" id="MobiDB-lite"/>
    </source>
</evidence>
<dbReference type="InterPro" id="IPR036291">
    <property type="entry name" value="NAD(P)-bd_dom_sf"/>
</dbReference>
<dbReference type="NCBIfam" id="TIGR01179">
    <property type="entry name" value="galE"/>
    <property type="match status" value="1"/>
</dbReference>
<evidence type="ECO:0000256" key="2">
    <source>
        <dbReference type="ARBA" id="ARBA00001911"/>
    </source>
</evidence>
<dbReference type="GO" id="GO:0003978">
    <property type="term" value="F:UDP-glucose 4-epimerase activity"/>
    <property type="evidence" value="ECO:0007669"/>
    <property type="project" value="UniProtKB-UniRule"/>
</dbReference>
<evidence type="ECO:0000256" key="6">
    <source>
        <dbReference type="ARBA" id="ARBA00023027"/>
    </source>
</evidence>
<dbReference type="Proteomes" id="UP000012015">
    <property type="component" value="Unassembled WGS sequence"/>
</dbReference>
<protein>
    <recommendedName>
        <fullName evidence="5 8">UDP-glucose 4-epimerase</fullName>
        <ecNumber evidence="4 8">5.1.3.2</ecNumber>
    </recommendedName>
</protein>
<dbReference type="CDD" id="cd05247">
    <property type="entry name" value="UDP_G4E_1_SDR_e"/>
    <property type="match status" value="1"/>
</dbReference>
<dbReference type="GO" id="GO:0005829">
    <property type="term" value="C:cytosol"/>
    <property type="evidence" value="ECO:0007669"/>
    <property type="project" value="TreeGrafter"/>
</dbReference>
<comment type="pathway">
    <text evidence="8">Carbohydrate metabolism; galactose metabolism.</text>
</comment>
<dbReference type="InterPro" id="IPR005886">
    <property type="entry name" value="UDP_G4E"/>
</dbReference>
<keyword evidence="12" id="KW-1185">Reference proteome</keyword>
<dbReference type="AlphaFoldDB" id="M7NDP3"/>
<dbReference type="PANTHER" id="PTHR43725:SF47">
    <property type="entry name" value="UDP-GLUCOSE 4-EPIMERASE"/>
    <property type="match status" value="1"/>
</dbReference>
<keyword evidence="8" id="KW-0119">Carbohydrate metabolism</keyword>
<comment type="caution">
    <text evidence="11">The sequence shown here is derived from an EMBL/GenBank/DDBJ whole genome shotgun (WGS) entry which is preliminary data.</text>
</comment>
<dbReference type="Pfam" id="PF16363">
    <property type="entry name" value="GDP_Man_Dehyd"/>
    <property type="match status" value="1"/>
</dbReference>
<sequence>MDSMRILVTGGAGYIGSHTVLLLLEEGHEVHVYDNLSNSSPEALRRVAELAGHDAQLHIGDLLDTSRLEEVLDTASPDAVIHFAGLKAVGESVSKPLVYYRNNVTGTLNLLEAMEAKGVRTLVFSSSATVYGDTVELPINESTALSATNPYGRTKLHIEYMLDDLAASDPRWAIAKLRYFNPVGSHESGQIGEDPQGIPNNLMPYIAQVAVGIRKKVSVFGGDYPTPDGTGVRDYIHVLDLGAGHLAALEYLHDHGGLHAWNLGTGNGSSVLEVIQAFARTSEKEIPYDIVDRRPGDVAASYADPALAREEIGWKAERGLEQMVEDMWRWQSANPTGYPDEAPDNSGDEDEPLARETMPSKTKRDPDVDETTKV</sequence>
<dbReference type="InterPro" id="IPR016040">
    <property type="entry name" value="NAD(P)-bd_dom"/>
</dbReference>